<protein>
    <recommendedName>
        <fullName evidence="3">F-box domain-containing protein</fullName>
    </recommendedName>
</protein>
<gene>
    <name evidence="1" type="ORF">H1R20_g10744</name>
</gene>
<reference evidence="1" key="1">
    <citation type="submission" date="2022-06" db="EMBL/GenBank/DDBJ databases">
        <title>Genome Sequence of Candolleomyces eurysporus.</title>
        <authorList>
            <person name="Buettner E."/>
        </authorList>
    </citation>
    <scope>NUCLEOTIDE SEQUENCE</scope>
    <source>
        <strain evidence="1">VTCC 930004</strain>
    </source>
</reference>
<sequence>MQARTQLCDRCSCIEFKRWNELPEKVDDALAELIPATTEKLTTKERRQHTRSTEKIAERTRFHVKSALALNGEYKNIRGGKHKAAWLERQKALSQENDIHEDNYIVYLDHLSDIQDDRAQKVNGRRREQIKQKLIDLGWGDELEAQGHAPAIFNELRWSHHMDACDELTPEEWDSIKADLATLMHRSQRNRIIRQKAAYIRQSLDANLLPAYSAWVVSQLPNSIIPSLGELVMTEDFLPIIEMASLNEDVPNGMIQRAIAQIPELAVAWRNTIDDFLLDLVRQSSVYAGTEISKEVLSYASTLFVCLCCGDPVTYPSVIVHRCLRKTRRTMLYSREEKVSKKKKTAGIDLVTLSPPQHGPDISIVDLAHGSFYPRVWQPLSSEESMLQFHTSGYYHTVSILNMRGMELTTSMERMVDLNPYVECLCKCYHSTLKKGRPGRKVMRWMRAPGELIWGGPHSSEPLQMDRITSLPKPSIEVLPNEILFDLSETIFDNAGSSYRDLLAFALTCKDFFEPAMSVMWRDLDQFGFRPIVSCLPRDAVETRREAKPDPLIHVIGSLYVPGRRPDYSLRLLRQIRAEDFKRAYFYGSFVRKLHGNSAPPALVEELCRHVKGSRPQKPLFPKLKALTIDAGDFAGEAKLPRLLMGSGAHCLETVSIDYSGYNPAQDYRSMWTNLSTFFQPSQTSIKSFEIEAWDSLKEHGQLAIKPFTIHYCKFVEKLKNLTSLELDGITIDRQFFRHVATLMQLESLGFWPSRVDMSVLEESNKDKYFPSLRTLALYTNDYASIVGLQNYFKDVPLKTLKHVQHGSGSSAGFTDYINSFQVGRWCETVTAIGLIVFPTIYDAELATQDLLMVNSISEGLGGFKELQRIRINPAGVDPADPQFFARAAKAFPRLNKLDIGNDLIDPLELPPFSYFISHLSDIPHIDQFAVVVDATKLPSEQEQGHLKPHPNLGVIRVSDSIISRRDVKTIISLFRRFLPNVKRIVASQRVQGMAFSDFDEYSTLWEEVERGLQ</sequence>
<comment type="caution">
    <text evidence="1">The sequence shown here is derived from an EMBL/GenBank/DDBJ whole genome shotgun (WGS) entry which is preliminary data.</text>
</comment>
<dbReference type="OrthoDB" id="2322499at2759"/>
<evidence type="ECO:0000313" key="1">
    <source>
        <dbReference type="EMBL" id="KAJ2926352.1"/>
    </source>
</evidence>
<keyword evidence="2" id="KW-1185">Reference proteome</keyword>
<dbReference type="AlphaFoldDB" id="A0A9W8J111"/>
<evidence type="ECO:0000313" key="2">
    <source>
        <dbReference type="Proteomes" id="UP001140091"/>
    </source>
</evidence>
<dbReference type="SUPFAM" id="SSF52047">
    <property type="entry name" value="RNI-like"/>
    <property type="match status" value="1"/>
</dbReference>
<dbReference type="EMBL" id="JANBPK010001065">
    <property type="protein sequence ID" value="KAJ2926352.1"/>
    <property type="molecule type" value="Genomic_DNA"/>
</dbReference>
<organism evidence="1 2">
    <name type="scientific">Candolleomyces eurysporus</name>
    <dbReference type="NCBI Taxonomy" id="2828524"/>
    <lineage>
        <taxon>Eukaryota</taxon>
        <taxon>Fungi</taxon>
        <taxon>Dikarya</taxon>
        <taxon>Basidiomycota</taxon>
        <taxon>Agaricomycotina</taxon>
        <taxon>Agaricomycetes</taxon>
        <taxon>Agaricomycetidae</taxon>
        <taxon>Agaricales</taxon>
        <taxon>Agaricineae</taxon>
        <taxon>Psathyrellaceae</taxon>
        <taxon>Candolleomyces</taxon>
    </lineage>
</organism>
<evidence type="ECO:0008006" key="3">
    <source>
        <dbReference type="Google" id="ProtNLM"/>
    </source>
</evidence>
<name>A0A9W8J111_9AGAR</name>
<accession>A0A9W8J111</accession>
<dbReference type="Proteomes" id="UP001140091">
    <property type="component" value="Unassembled WGS sequence"/>
</dbReference>
<feature type="non-terminal residue" evidence="1">
    <location>
        <position position="1"/>
    </location>
</feature>
<proteinExistence type="predicted"/>